<proteinExistence type="predicted"/>
<name>A0ABP8GIG1_9BACT</name>
<evidence type="ECO:0000256" key="1">
    <source>
        <dbReference type="SAM" id="SignalP"/>
    </source>
</evidence>
<organism evidence="2 3">
    <name type="scientific">Flaviaesturariibacter amylovorans</name>
    <dbReference type="NCBI Taxonomy" id="1084520"/>
    <lineage>
        <taxon>Bacteria</taxon>
        <taxon>Pseudomonadati</taxon>
        <taxon>Bacteroidota</taxon>
        <taxon>Chitinophagia</taxon>
        <taxon>Chitinophagales</taxon>
        <taxon>Chitinophagaceae</taxon>
        <taxon>Flaviaestuariibacter</taxon>
    </lineage>
</organism>
<dbReference type="InterPro" id="IPR013431">
    <property type="entry name" value="Delta_60_rpt"/>
</dbReference>
<dbReference type="Gene3D" id="2.80.10.50">
    <property type="match status" value="3"/>
</dbReference>
<feature type="chain" id="PRO_5047477004" description="T9SS type A sorting domain-containing protein" evidence="1">
    <location>
        <begin position="21"/>
        <end position="944"/>
    </location>
</feature>
<dbReference type="Proteomes" id="UP001501725">
    <property type="component" value="Unassembled WGS sequence"/>
</dbReference>
<dbReference type="NCBIfam" id="TIGR02608">
    <property type="entry name" value="delta_60_rpt"/>
    <property type="match status" value="6"/>
</dbReference>
<evidence type="ECO:0008006" key="4">
    <source>
        <dbReference type="Google" id="ProtNLM"/>
    </source>
</evidence>
<dbReference type="RefSeq" id="WP_345254263.1">
    <property type="nucleotide sequence ID" value="NZ_BAABGY010000005.1"/>
</dbReference>
<gene>
    <name evidence="2" type="ORF">GCM10023184_12160</name>
</gene>
<dbReference type="Pfam" id="PF17164">
    <property type="entry name" value="DUF5122"/>
    <property type="match status" value="7"/>
</dbReference>
<evidence type="ECO:0000313" key="2">
    <source>
        <dbReference type="EMBL" id="GAA4324655.1"/>
    </source>
</evidence>
<reference evidence="3" key="1">
    <citation type="journal article" date="2019" name="Int. J. Syst. Evol. Microbiol.">
        <title>The Global Catalogue of Microorganisms (GCM) 10K type strain sequencing project: providing services to taxonomists for standard genome sequencing and annotation.</title>
        <authorList>
            <consortium name="The Broad Institute Genomics Platform"/>
            <consortium name="The Broad Institute Genome Sequencing Center for Infectious Disease"/>
            <person name="Wu L."/>
            <person name="Ma J."/>
        </authorList>
    </citation>
    <scope>NUCLEOTIDE SEQUENCE [LARGE SCALE GENOMIC DNA]</scope>
    <source>
        <strain evidence="3">JCM 17919</strain>
    </source>
</reference>
<sequence length="944" mass="95653">MLRRYLALSLLVSICASTHAQDGTLVSTFPSGGAGPNNSVYASAVQDDGKIVIGGNFSMYNGVSRPRVARINADGSLDATFTPVTGANGTVWDIAASGSSFYIVGSFTTYNGAARHRVARVNSNGTVDASFTTGSTGANNIVRAVGVQSDGKVIIGGDFTDYNGTPVNRIARLNTDGTLDNSFMVGTGLTARVRSLIVQPDNKIILSGDFNSYNGTSRNRFLRLNADGTIDPSFTIGFGSGDYTESLALQNDGKILLGGAAKTYNGTARNHIARTNANGTLDTGFDPVGGAAIASGTGTPWVRAIEVQNDGKILLGGDFTLFNGASHVRIVRLNANGSVDAGFTSGSGFTIPTSATGAAVRTIRVLNSGDILVGGDFQTYNGVSRGYLALLEGSAASEVMTGTVGASFCAGSSLTVPYTVNGTFNMGNTFTAQLSDANGSFAMPVSIGSVTATASGTIAATLPAGASGNGYRIRIVSSSPVTTGTNNGSDIQVAGTEVQPVPNMTVCAGTAVPMTAFSGSGNYTWTNDNPMIGLAASGAGNLPAFTAMNSGAMPQVAIIQVSANEASCPAKPTTFRITVKPMPVMNAIAAQSVCAGTQTSSLVFSGTAGALYRWTNSNTDIGLGSVGTGSIAAFTAMNGSMNEQVTGTISVTPVLNGCSGMPVMSTITVTRSAGALSYPQASYCGTGWAYARVTGTGGGSFSAMPSGLLLDAGTGAVNLALSMPGTYTVSYMIGGATGACASMASTQLTVLPQATVNPVPNQVYCDGMMTAPISFSGTASGYAWTNDNTAIGLAASGTGTIPTFMTTNPGPGSISASIRVRPLGDGASSCPGKVRTFRFTVNDCPPVTISADTEGNGDNTRMAPRLGLSPNPAASQVTVSLSGSSRHAQVLQLLTQGGQPAGAPVTFTGNRVIVPLTGLRPGIYFVQVTDTGTGRTLRGTVVKL</sequence>
<evidence type="ECO:0000313" key="3">
    <source>
        <dbReference type="Proteomes" id="UP001501725"/>
    </source>
</evidence>
<feature type="signal peptide" evidence="1">
    <location>
        <begin position="1"/>
        <end position="20"/>
    </location>
</feature>
<keyword evidence="3" id="KW-1185">Reference proteome</keyword>
<dbReference type="EMBL" id="BAABGY010000005">
    <property type="protein sequence ID" value="GAA4324655.1"/>
    <property type="molecule type" value="Genomic_DNA"/>
</dbReference>
<protein>
    <recommendedName>
        <fullName evidence="4">T9SS type A sorting domain-containing protein</fullName>
    </recommendedName>
</protein>
<keyword evidence="1" id="KW-0732">Signal</keyword>
<dbReference type="SUPFAM" id="SSF63829">
    <property type="entry name" value="Calcium-dependent phosphotriesterase"/>
    <property type="match status" value="1"/>
</dbReference>
<comment type="caution">
    <text evidence="2">The sequence shown here is derived from an EMBL/GenBank/DDBJ whole genome shotgun (WGS) entry which is preliminary data.</text>
</comment>
<accession>A0ABP8GIG1</accession>